<dbReference type="Gene3D" id="2.30.30.100">
    <property type="match status" value="1"/>
</dbReference>
<feature type="domain" description="Sm" evidence="10">
    <location>
        <begin position="11"/>
        <end position="96"/>
    </location>
</feature>
<dbReference type="PROSITE" id="PS52002">
    <property type="entry name" value="SM"/>
    <property type="match status" value="1"/>
</dbReference>
<protein>
    <submittedName>
        <fullName evidence="11">Sm-like protein lsm3a</fullName>
    </submittedName>
</protein>
<name>A0A830DA06_9LAMI</name>
<dbReference type="OrthoDB" id="29543at2759"/>
<dbReference type="InterPro" id="IPR001163">
    <property type="entry name" value="Sm_dom_euk/arc"/>
</dbReference>
<keyword evidence="3" id="KW-0507">mRNA processing</keyword>
<dbReference type="AlphaFoldDB" id="A0A830DA06"/>
<dbReference type="SUPFAM" id="SSF50182">
    <property type="entry name" value="Sm-like ribonucleoproteins"/>
    <property type="match status" value="1"/>
</dbReference>
<evidence type="ECO:0000256" key="2">
    <source>
        <dbReference type="ARBA" id="ARBA00006850"/>
    </source>
</evidence>
<reference evidence="11" key="1">
    <citation type="submission" date="2020-07" db="EMBL/GenBank/DDBJ databases">
        <title>Ethylene signaling mediates host invasion by parasitic plants.</title>
        <authorList>
            <person name="Yoshida S."/>
        </authorList>
    </citation>
    <scope>NUCLEOTIDE SEQUENCE</scope>
    <source>
        <strain evidence="11">Okayama</strain>
    </source>
</reference>
<dbReference type="FunFam" id="2.30.30.100:FF:000007">
    <property type="entry name" value="U6 snRNA-associated Sm-like protein LSm3"/>
    <property type="match status" value="1"/>
</dbReference>
<keyword evidence="8" id="KW-0687">Ribonucleoprotein</keyword>
<dbReference type="Proteomes" id="UP000653305">
    <property type="component" value="Unassembled WGS sequence"/>
</dbReference>
<organism evidence="11 12">
    <name type="scientific">Phtheirospermum japonicum</name>
    <dbReference type="NCBI Taxonomy" id="374723"/>
    <lineage>
        <taxon>Eukaryota</taxon>
        <taxon>Viridiplantae</taxon>
        <taxon>Streptophyta</taxon>
        <taxon>Embryophyta</taxon>
        <taxon>Tracheophyta</taxon>
        <taxon>Spermatophyta</taxon>
        <taxon>Magnoliopsida</taxon>
        <taxon>eudicotyledons</taxon>
        <taxon>Gunneridae</taxon>
        <taxon>Pentapetalae</taxon>
        <taxon>asterids</taxon>
        <taxon>lamiids</taxon>
        <taxon>Lamiales</taxon>
        <taxon>Orobanchaceae</taxon>
        <taxon>Orobanchaceae incertae sedis</taxon>
        <taxon>Phtheirospermum</taxon>
    </lineage>
</organism>
<keyword evidence="4" id="KW-0747">Spliceosome</keyword>
<dbReference type="PANTHER" id="PTHR13110">
    <property type="entry name" value="U6 SNRNA-ASSOCIATED SM-LIKE PROTEIN LSM3"/>
    <property type="match status" value="1"/>
</dbReference>
<evidence type="ECO:0000256" key="8">
    <source>
        <dbReference type="ARBA" id="ARBA00023274"/>
    </source>
</evidence>
<comment type="subcellular location">
    <subcellularLocation>
        <location evidence="1">Nucleus</location>
    </subcellularLocation>
</comment>
<evidence type="ECO:0000259" key="10">
    <source>
        <dbReference type="PROSITE" id="PS52002"/>
    </source>
</evidence>
<evidence type="ECO:0000256" key="1">
    <source>
        <dbReference type="ARBA" id="ARBA00004123"/>
    </source>
</evidence>
<evidence type="ECO:0000256" key="9">
    <source>
        <dbReference type="ARBA" id="ARBA00054684"/>
    </source>
</evidence>
<accession>A0A830DA06</accession>
<comment type="function">
    <text evidence="9">Component of LSM protein complexes, which are involved in RNA processing. Component of the cytoplasmic LSM1-LSM7 complex which is involved in mRNA degradation by promoting decapping and leading to accurate 5'-3' mRNA decay. The cytoplasmic LSM1-LSM7 complex regulates developmental gene expression by the decapping of specific development-related transcripts. Component of the nuclear LSM2-LSM8 complex which is involved splicing nuclear mRNAs. LSM2-LSM8 binds directly to the U6 small nuclear RNAs (snRNAs) and is essential for accurate splicing of selected development-related mRNAs through the stabilization of the spliceosomal U6 snRNA. Plays a critical role in the regulation of development-related gene expression.</text>
</comment>
<evidence type="ECO:0000256" key="5">
    <source>
        <dbReference type="ARBA" id="ARBA00022884"/>
    </source>
</evidence>
<dbReference type="GO" id="GO:0000398">
    <property type="term" value="P:mRNA splicing, via spliceosome"/>
    <property type="evidence" value="ECO:0007669"/>
    <property type="project" value="InterPro"/>
</dbReference>
<sequence>MGIEEKRAMKQPLDLIYLSLDERIYVKLLHDHELRGKLHAYDQHLNMILGDVQEIITTMEIDDETYEEIARTTKRTVPFLFVRGDVIILVSPPLRTALYRR</sequence>
<evidence type="ECO:0000313" key="12">
    <source>
        <dbReference type="Proteomes" id="UP000653305"/>
    </source>
</evidence>
<dbReference type="GO" id="GO:0005681">
    <property type="term" value="C:spliceosomal complex"/>
    <property type="evidence" value="ECO:0007669"/>
    <property type="project" value="UniProtKB-KW"/>
</dbReference>
<dbReference type="Pfam" id="PF01423">
    <property type="entry name" value="LSM"/>
    <property type="match status" value="1"/>
</dbReference>
<keyword evidence="6" id="KW-0508">mRNA splicing</keyword>
<keyword evidence="5" id="KW-0694">RNA-binding</keyword>
<evidence type="ECO:0000313" key="11">
    <source>
        <dbReference type="EMBL" id="GFQ05014.1"/>
    </source>
</evidence>
<dbReference type="SMART" id="SM00651">
    <property type="entry name" value="Sm"/>
    <property type="match status" value="1"/>
</dbReference>
<dbReference type="CDD" id="cd01730">
    <property type="entry name" value="LSm3"/>
    <property type="match status" value="1"/>
</dbReference>
<evidence type="ECO:0000256" key="3">
    <source>
        <dbReference type="ARBA" id="ARBA00022664"/>
    </source>
</evidence>
<gene>
    <name evidence="11" type="ORF">PHJA_002645500</name>
</gene>
<evidence type="ECO:0000256" key="7">
    <source>
        <dbReference type="ARBA" id="ARBA00023242"/>
    </source>
</evidence>
<evidence type="ECO:0000256" key="4">
    <source>
        <dbReference type="ARBA" id="ARBA00022728"/>
    </source>
</evidence>
<keyword evidence="7" id="KW-0539">Nucleus</keyword>
<dbReference type="InterPro" id="IPR047575">
    <property type="entry name" value="Sm"/>
</dbReference>
<comment type="similarity">
    <text evidence="2">Belongs to the snRNP Sm proteins family.</text>
</comment>
<comment type="caution">
    <text evidence="11">The sequence shown here is derived from an EMBL/GenBank/DDBJ whole genome shotgun (WGS) entry which is preliminary data.</text>
</comment>
<dbReference type="InterPro" id="IPR040002">
    <property type="entry name" value="Sm-like_LSM3"/>
</dbReference>
<dbReference type="GO" id="GO:0003723">
    <property type="term" value="F:RNA binding"/>
    <property type="evidence" value="ECO:0007669"/>
    <property type="project" value="UniProtKB-KW"/>
</dbReference>
<dbReference type="EMBL" id="BMAC01001005">
    <property type="protein sequence ID" value="GFQ05014.1"/>
    <property type="molecule type" value="Genomic_DNA"/>
</dbReference>
<dbReference type="GO" id="GO:0120115">
    <property type="term" value="C:Lsm2-8 complex"/>
    <property type="evidence" value="ECO:0007669"/>
    <property type="project" value="UniProtKB-ARBA"/>
</dbReference>
<proteinExistence type="inferred from homology"/>
<keyword evidence="12" id="KW-1185">Reference proteome</keyword>
<dbReference type="InterPro" id="IPR034105">
    <property type="entry name" value="Lsm3"/>
</dbReference>
<evidence type="ECO:0000256" key="6">
    <source>
        <dbReference type="ARBA" id="ARBA00023187"/>
    </source>
</evidence>
<dbReference type="InterPro" id="IPR010920">
    <property type="entry name" value="LSM_dom_sf"/>
</dbReference>